<keyword evidence="2" id="KW-1133">Transmembrane helix</keyword>
<reference evidence="4 5" key="1">
    <citation type="submission" date="2024-05" db="EMBL/GenBank/DDBJ databases">
        <title>A draft genome resource for the thread blight pathogen Marasmius tenuissimus strain MS-2.</title>
        <authorList>
            <person name="Yulfo-Soto G.E."/>
            <person name="Baruah I.K."/>
            <person name="Amoako-Attah I."/>
            <person name="Bukari Y."/>
            <person name="Meinhardt L.W."/>
            <person name="Bailey B.A."/>
            <person name="Cohen S.P."/>
        </authorList>
    </citation>
    <scope>NUCLEOTIDE SEQUENCE [LARGE SCALE GENOMIC DNA]</scope>
    <source>
        <strain evidence="4 5">MS-2</strain>
    </source>
</reference>
<dbReference type="PANTHER" id="PTHR40465">
    <property type="entry name" value="CHROMOSOME 1, WHOLE GENOME SHOTGUN SEQUENCE"/>
    <property type="match status" value="1"/>
</dbReference>
<keyword evidence="5" id="KW-1185">Reference proteome</keyword>
<gene>
    <name evidence="4" type="ORF">AAF712_016111</name>
</gene>
<feature type="transmembrane region" description="Helical" evidence="2">
    <location>
        <begin position="168"/>
        <end position="187"/>
    </location>
</feature>
<feature type="transmembrane region" description="Helical" evidence="2">
    <location>
        <begin position="61"/>
        <end position="80"/>
    </location>
</feature>
<feature type="region of interest" description="Disordered" evidence="1">
    <location>
        <begin position="248"/>
        <end position="271"/>
    </location>
</feature>
<evidence type="ECO:0000313" key="5">
    <source>
        <dbReference type="Proteomes" id="UP001437256"/>
    </source>
</evidence>
<dbReference type="Proteomes" id="UP001437256">
    <property type="component" value="Unassembled WGS sequence"/>
</dbReference>
<sequence length="271" mass="29820">MQTLMISHDAFRTFAYGFGRLQALDEVHLLWFDVCILDGLVAFSVQTYFAYRIHLLSKSKIIAALMALAQLAGSLAVGVITRRVGAFSQIRDFTFIPALFWLGGSAACDVTIAIAMTYTLSRYVDVFNQTKDLVRRLIRLTMETGSLTAVVAIVDLILFLVYPKEDFHITPALILAKLYSNSLLVVFNNRVKIKGGRGMDTETSKVNMSYGDAPATSRSRAPANGVAYTVEESIWTDAIPMDNVRGNVAAKSKPHSPPDDATYVNIRPTAV</sequence>
<keyword evidence="2" id="KW-0472">Membrane</keyword>
<protein>
    <recommendedName>
        <fullName evidence="3">DUF6534 domain-containing protein</fullName>
    </recommendedName>
</protein>
<evidence type="ECO:0000256" key="1">
    <source>
        <dbReference type="SAM" id="MobiDB-lite"/>
    </source>
</evidence>
<feature type="transmembrane region" description="Helical" evidence="2">
    <location>
        <begin position="29"/>
        <end position="49"/>
    </location>
</feature>
<evidence type="ECO:0000256" key="2">
    <source>
        <dbReference type="SAM" id="Phobius"/>
    </source>
</evidence>
<dbReference type="InterPro" id="IPR045339">
    <property type="entry name" value="DUF6534"/>
</dbReference>
<feature type="domain" description="DUF6534" evidence="3">
    <location>
        <begin position="105"/>
        <end position="191"/>
    </location>
</feature>
<organism evidence="4 5">
    <name type="scientific">Marasmius tenuissimus</name>
    <dbReference type="NCBI Taxonomy" id="585030"/>
    <lineage>
        <taxon>Eukaryota</taxon>
        <taxon>Fungi</taxon>
        <taxon>Dikarya</taxon>
        <taxon>Basidiomycota</taxon>
        <taxon>Agaricomycotina</taxon>
        <taxon>Agaricomycetes</taxon>
        <taxon>Agaricomycetidae</taxon>
        <taxon>Agaricales</taxon>
        <taxon>Marasmiineae</taxon>
        <taxon>Marasmiaceae</taxon>
        <taxon>Marasmius</taxon>
    </lineage>
</organism>
<evidence type="ECO:0000313" key="4">
    <source>
        <dbReference type="EMBL" id="KAL0057249.1"/>
    </source>
</evidence>
<proteinExistence type="predicted"/>
<keyword evidence="2" id="KW-0812">Transmembrane</keyword>
<accession>A0ABR2Z8E2</accession>
<name>A0ABR2Z8E2_9AGAR</name>
<feature type="transmembrane region" description="Helical" evidence="2">
    <location>
        <begin position="140"/>
        <end position="162"/>
    </location>
</feature>
<comment type="caution">
    <text evidence="4">The sequence shown here is derived from an EMBL/GenBank/DDBJ whole genome shotgun (WGS) entry which is preliminary data.</text>
</comment>
<dbReference type="PANTHER" id="PTHR40465:SF1">
    <property type="entry name" value="DUF6534 DOMAIN-CONTAINING PROTEIN"/>
    <property type="match status" value="1"/>
</dbReference>
<dbReference type="Pfam" id="PF20152">
    <property type="entry name" value="DUF6534"/>
    <property type="match status" value="1"/>
</dbReference>
<dbReference type="EMBL" id="JBBXMP010000611">
    <property type="protein sequence ID" value="KAL0057249.1"/>
    <property type="molecule type" value="Genomic_DNA"/>
</dbReference>
<feature type="transmembrane region" description="Helical" evidence="2">
    <location>
        <begin position="100"/>
        <end position="120"/>
    </location>
</feature>
<evidence type="ECO:0000259" key="3">
    <source>
        <dbReference type="Pfam" id="PF20152"/>
    </source>
</evidence>